<keyword evidence="2" id="KW-1185">Reference proteome</keyword>
<dbReference type="InterPro" id="IPR005068">
    <property type="entry name" value="Phage_lambda_Stf-r2"/>
</dbReference>
<gene>
    <name evidence="1" type="ORF">SAMN05421578_105138</name>
</gene>
<evidence type="ECO:0000313" key="1">
    <source>
        <dbReference type="EMBL" id="SIQ93878.1"/>
    </source>
</evidence>
<evidence type="ECO:0000313" key="2">
    <source>
        <dbReference type="Proteomes" id="UP000186666"/>
    </source>
</evidence>
<dbReference type="EMBL" id="FTNK01000005">
    <property type="protein sequence ID" value="SIQ93878.1"/>
    <property type="molecule type" value="Genomic_DNA"/>
</dbReference>
<dbReference type="RefSeq" id="WP_068586946.1">
    <property type="nucleotide sequence ID" value="NZ_FTNK01000005.1"/>
</dbReference>
<protein>
    <submittedName>
        <fullName evidence="1">Phage tail fibre repeat-containing protein</fullName>
    </submittedName>
</protein>
<dbReference type="Pfam" id="PF03406">
    <property type="entry name" value="Phage_fiber_2"/>
    <property type="match status" value="1"/>
</dbReference>
<dbReference type="Proteomes" id="UP000186666">
    <property type="component" value="Unassembled WGS sequence"/>
</dbReference>
<name>A0ABY1JXD7_9BACL</name>
<proteinExistence type="predicted"/>
<organism evidence="1 2">
    <name type="scientific">Paenibacillus macquariensis</name>
    <dbReference type="NCBI Taxonomy" id="948756"/>
    <lineage>
        <taxon>Bacteria</taxon>
        <taxon>Bacillati</taxon>
        <taxon>Bacillota</taxon>
        <taxon>Bacilli</taxon>
        <taxon>Bacillales</taxon>
        <taxon>Paenibacillaceae</taxon>
        <taxon>Paenibacillus</taxon>
    </lineage>
</organism>
<comment type="caution">
    <text evidence="1">The sequence shown here is derived from an EMBL/GenBank/DDBJ whole genome shotgun (WGS) entry which is preliminary data.</text>
</comment>
<sequence length="203" mass="21458">MSSVTPNLGLLKKDPTTERNDTFNIKTMMNDNWDKIDQAVGEIREEVQDIVIPDASLTVKGITKLNSAVNSTSETEAATPKAIKTVNDALVLHKADYVNHPAVVDTTNVGNTYSVTLPSLTAYKHGMGIVATINADSTGAATIQANALGEIPLRNAQGSAISNLKKDGVYTFRYSAPKAAFILQGEGVDTAPLITSINGILGS</sequence>
<reference evidence="1 2" key="1">
    <citation type="submission" date="2017-01" db="EMBL/GenBank/DDBJ databases">
        <authorList>
            <person name="Varghese N."/>
            <person name="Submissions S."/>
        </authorList>
    </citation>
    <scope>NUCLEOTIDE SEQUENCE [LARGE SCALE GENOMIC DNA]</scope>
    <source>
        <strain evidence="1 2">ATCC 23464</strain>
    </source>
</reference>
<accession>A0ABY1JXD7</accession>